<name>A0A392UAU7_9FABA</name>
<comment type="caution">
    <text evidence="1">The sequence shown here is derived from an EMBL/GenBank/DDBJ whole genome shotgun (WGS) entry which is preliminary data.</text>
</comment>
<protein>
    <submittedName>
        <fullName evidence="1">Uncharacterized protein</fullName>
    </submittedName>
</protein>
<evidence type="ECO:0000313" key="2">
    <source>
        <dbReference type="Proteomes" id="UP000265520"/>
    </source>
</evidence>
<sequence>DELEQQVVGTIEREVIGPSVRRGNVTEIGGA</sequence>
<dbReference type="Proteomes" id="UP000265520">
    <property type="component" value="Unassembled WGS sequence"/>
</dbReference>
<accession>A0A392UAU7</accession>
<keyword evidence="2" id="KW-1185">Reference proteome</keyword>
<evidence type="ECO:0000313" key="1">
    <source>
        <dbReference type="EMBL" id="MCI70522.1"/>
    </source>
</evidence>
<organism evidence="1 2">
    <name type="scientific">Trifolium medium</name>
    <dbReference type="NCBI Taxonomy" id="97028"/>
    <lineage>
        <taxon>Eukaryota</taxon>
        <taxon>Viridiplantae</taxon>
        <taxon>Streptophyta</taxon>
        <taxon>Embryophyta</taxon>
        <taxon>Tracheophyta</taxon>
        <taxon>Spermatophyta</taxon>
        <taxon>Magnoliopsida</taxon>
        <taxon>eudicotyledons</taxon>
        <taxon>Gunneridae</taxon>
        <taxon>Pentapetalae</taxon>
        <taxon>rosids</taxon>
        <taxon>fabids</taxon>
        <taxon>Fabales</taxon>
        <taxon>Fabaceae</taxon>
        <taxon>Papilionoideae</taxon>
        <taxon>50 kb inversion clade</taxon>
        <taxon>NPAAA clade</taxon>
        <taxon>Hologalegina</taxon>
        <taxon>IRL clade</taxon>
        <taxon>Trifolieae</taxon>
        <taxon>Trifolium</taxon>
    </lineage>
</organism>
<reference evidence="1 2" key="1">
    <citation type="journal article" date="2018" name="Front. Plant Sci.">
        <title>Red Clover (Trifolium pratense) and Zigzag Clover (T. medium) - A Picture of Genomic Similarities and Differences.</title>
        <authorList>
            <person name="Dluhosova J."/>
            <person name="Istvanek J."/>
            <person name="Nedelnik J."/>
            <person name="Repkova J."/>
        </authorList>
    </citation>
    <scope>NUCLEOTIDE SEQUENCE [LARGE SCALE GENOMIC DNA]</scope>
    <source>
        <strain evidence="2">cv. 10/8</strain>
        <tissue evidence="1">Leaf</tissue>
    </source>
</reference>
<dbReference type="AlphaFoldDB" id="A0A392UAU7"/>
<dbReference type="EMBL" id="LXQA010777685">
    <property type="protein sequence ID" value="MCI70522.1"/>
    <property type="molecule type" value="Genomic_DNA"/>
</dbReference>
<proteinExistence type="predicted"/>
<feature type="non-terminal residue" evidence="1">
    <location>
        <position position="1"/>
    </location>
</feature>